<reference evidence="1 2" key="1">
    <citation type="submission" date="2017-03" db="EMBL/GenBank/DDBJ databases">
        <title>Draft genime sequence of the acidophilic sulfur-oxidizing bacterium Acidithiobacillus sp. SH, isolated from seawater.</title>
        <authorList>
            <person name="Sharmin S."/>
            <person name="Tokuhisa M."/>
            <person name="Kanao T."/>
            <person name="Kamimura K."/>
        </authorList>
    </citation>
    <scope>NUCLEOTIDE SEQUENCE [LARGE SCALE GENOMIC DNA]</scope>
    <source>
        <strain evidence="1 2">SH</strain>
    </source>
</reference>
<comment type="caution">
    <text evidence="1">The sequence shown here is derived from an EMBL/GenBank/DDBJ whole genome shotgun (WGS) entry which is preliminary data.</text>
</comment>
<dbReference type="OrthoDB" id="9924582at2"/>
<dbReference type="Proteomes" id="UP000234329">
    <property type="component" value="Unassembled WGS sequence"/>
</dbReference>
<evidence type="ECO:0000313" key="2">
    <source>
        <dbReference type="Proteomes" id="UP000234329"/>
    </source>
</evidence>
<dbReference type="EMBL" id="MXAV01000052">
    <property type="protein sequence ID" value="PKY09708.1"/>
    <property type="molecule type" value="Genomic_DNA"/>
</dbReference>
<protein>
    <submittedName>
        <fullName evidence="1">Uncharacterized protein</fullName>
    </submittedName>
</protein>
<dbReference type="InParanoid" id="A0A2I1DIM0"/>
<organism evidence="1 2">
    <name type="scientific">Acidithiobacillus marinus</name>
    <dbReference type="NCBI Taxonomy" id="187490"/>
    <lineage>
        <taxon>Bacteria</taxon>
        <taxon>Pseudomonadati</taxon>
        <taxon>Pseudomonadota</taxon>
        <taxon>Acidithiobacillia</taxon>
        <taxon>Acidithiobacillales</taxon>
        <taxon>Acidithiobacillaceae</taxon>
        <taxon>Acidithiobacillus</taxon>
    </lineage>
</organism>
<name>A0A2I1DIM0_9PROT</name>
<sequence>MNKRNFTAHSVKIKYGRRRYANITIGGIYKTIHGYNVRVMGFIMSPEDATRFTIKSLVVDRWPSSNTKFEISAQDILPENNKESITIMESGATSIGKTDDGCEIYLSMDEYPMALDKSVFRGGLVSDSNRNVH</sequence>
<proteinExistence type="predicted"/>
<dbReference type="AlphaFoldDB" id="A0A2I1DIM0"/>
<evidence type="ECO:0000313" key="1">
    <source>
        <dbReference type="EMBL" id="PKY09708.1"/>
    </source>
</evidence>
<keyword evidence="2" id="KW-1185">Reference proteome</keyword>
<gene>
    <name evidence="1" type="ORF">B1757_13345</name>
</gene>
<accession>A0A2I1DIM0</accession>
<dbReference type="RefSeq" id="WP_101538798.1">
    <property type="nucleotide sequence ID" value="NZ_MXAV01000052.1"/>
</dbReference>